<proteinExistence type="predicted"/>
<name>A0AAP6HDW7_RIEAN</name>
<evidence type="ECO:0000313" key="1">
    <source>
        <dbReference type="EMBL" id="MDY3512754.1"/>
    </source>
</evidence>
<evidence type="ECO:0000313" key="2">
    <source>
        <dbReference type="Proteomes" id="UP001284033"/>
    </source>
</evidence>
<organism evidence="1 2">
    <name type="scientific">Riemerella anatipestifer</name>
    <name type="common">Moraxella anatipestifer</name>
    <dbReference type="NCBI Taxonomy" id="34085"/>
    <lineage>
        <taxon>Bacteria</taxon>
        <taxon>Pseudomonadati</taxon>
        <taxon>Bacteroidota</taxon>
        <taxon>Flavobacteriia</taxon>
        <taxon>Flavobacteriales</taxon>
        <taxon>Weeksellaceae</taxon>
        <taxon>Riemerella</taxon>
    </lineage>
</organism>
<protein>
    <submittedName>
        <fullName evidence="1">Uncharacterized protein</fullName>
    </submittedName>
</protein>
<dbReference type="EMBL" id="JAQZHK010000004">
    <property type="protein sequence ID" value="MDY3512754.1"/>
    <property type="molecule type" value="Genomic_DNA"/>
</dbReference>
<comment type="caution">
    <text evidence="1">The sequence shown here is derived from an EMBL/GenBank/DDBJ whole genome shotgun (WGS) entry which is preliminary data.</text>
</comment>
<accession>A0AAP6HDW7</accession>
<gene>
    <name evidence="1" type="ORF">PG303_05940</name>
</gene>
<dbReference type="AlphaFoldDB" id="A0AAP6HDW7"/>
<dbReference type="Proteomes" id="UP001284033">
    <property type="component" value="Unassembled WGS sequence"/>
</dbReference>
<sequence>MEILDKIKEICDGIEYSRDVPEEAKKTAKENNIIIIVGGSDDLMYCYGADCYLTEYIEHNCGWDGDTLRGIEDKELEFEASQLGLMIWWCGEILDAGLKKEGYSVDESGAFSYSVKEGIDFREFKVLDDEDVYCTGIIIKLPDDFKSSQQISDYEV</sequence>
<reference evidence="1" key="1">
    <citation type="submission" date="2023-01" db="EMBL/GenBank/DDBJ databases">
        <title>Genome-based studies on antimicrobial resistance profiles of Riemerella anatipestifer in China, 1994 to 2021.</title>
        <authorList>
            <person name="Yang Z."/>
            <person name="Zhu D."/>
        </authorList>
    </citation>
    <scope>NUCLEOTIDE SEQUENCE</scope>
    <source>
        <strain evidence="1">RCAD1218</strain>
    </source>
</reference>